<keyword evidence="4" id="KW-0560">Oxidoreductase</keyword>
<dbReference type="InterPro" id="IPR002401">
    <property type="entry name" value="Cyt_P450_E_grp-I"/>
</dbReference>
<reference evidence="7" key="1">
    <citation type="submission" date="2011-05" db="EMBL/GenBank/DDBJ databases">
        <authorList>
            <person name="Richards S.R."/>
            <person name="Qu J."/>
            <person name="Jiang H."/>
            <person name="Jhangiani S.N."/>
            <person name="Agravi P."/>
            <person name="Goodspeed R."/>
            <person name="Gross S."/>
            <person name="Mandapat C."/>
            <person name="Jackson L."/>
            <person name="Mathew T."/>
            <person name="Pu L."/>
            <person name="Thornton R."/>
            <person name="Saada N."/>
            <person name="Wilczek-Boney K.B."/>
            <person name="Lee S."/>
            <person name="Kovar C."/>
            <person name="Wu Y."/>
            <person name="Scherer S.E."/>
            <person name="Worley K.C."/>
            <person name="Muzny D.M."/>
            <person name="Gibbs R."/>
        </authorList>
    </citation>
    <scope>NUCLEOTIDE SEQUENCE</scope>
    <source>
        <strain evidence="7">Brora</strain>
    </source>
</reference>
<sequence length="375" mass="42704">MTLACIFADIVFTAIIGLPFLLVTAFLLNHLRSFKDLPPGPWALPFVGYTIFFSKKPQVALTNLSKKHGHIFSVNIGTETVIVLSSYKIIKEALINQANSFSHRVDFKNIKSTIVSKDKLIATLDDGKDFAFSILGDANFQKTVIESQITDEVKCLITTMKFHGGCLQEMDQLIQQSTTNAMCGVFTGHRFDYKDDVLQDILKLLVEMSKTVNLLSWKKALSINIGKFVTSTHAEKIDYMSELTKVMSKIVAKNERELKSGRENTFINVWLAEIEKQGMKIKNHLHRHSLKRQLAGLVITNYVFQTNTLLWGLMFLTKHPEIQLKVQNEIDIIIGKERIPTITDIEQMPYVRATILEIIRMRPILSLHFSYRTLV</sequence>
<dbReference type="PRINTS" id="PR00463">
    <property type="entry name" value="EP450I"/>
</dbReference>
<dbReference type="STRING" id="126957.T1IXX8"/>
<keyword evidence="2" id="KW-0479">Metal-binding</keyword>
<dbReference type="PhylomeDB" id="T1IXX8"/>
<dbReference type="OMA" id="GRENTFI"/>
<evidence type="ECO:0000256" key="2">
    <source>
        <dbReference type="ARBA" id="ARBA00022723"/>
    </source>
</evidence>
<dbReference type="Pfam" id="PF00067">
    <property type="entry name" value="p450"/>
    <property type="match status" value="1"/>
</dbReference>
<dbReference type="GO" id="GO:0006805">
    <property type="term" value="P:xenobiotic metabolic process"/>
    <property type="evidence" value="ECO:0007669"/>
    <property type="project" value="TreeGrafter"/>
</dbReference>
<evidence type="ECO:0000313" key="6">
    <source>
        <dbReference type="EnsemblMetazoa" id="SMAR006075-PA"/>
    </source>
</evidence>
<proteinExistence type="inferred from homology"/>
<dbReference type="EMBL" id="JH431664">
    <property type="status" value="NOT_ANNOTATED_CDS"/>
    <property type="molecule type" value="Genomic_DNA"/>
</dbReference>
<dbReference type="SUPFAM" id="SSF48264">
    <property type="entry name" value="Cytochrome P450"/>
    <property type="match status" value="1"/>
</dbReference>
<dbReference type="InterPro" id="IPR050182">
    <property type="entry name" value="Cytochrome_P450_fam2"/>
</dbReference>
<evidence type="ECO:0000256" key="4">
    <source>
        <dbReference type="ARBA" id="ARBA00023033"/>
    </source>
</evidence>
<accession>T1IXX8</accession>
<dbReference type="GO" id="GO:0020037">
    <property type="term" value="F:heme binding"/>
    <property type="evidence" value="ECO:0007669"/>
    <property type="project" value="InterPro"/>
</dbReference>
<keyword evidence="7" id="KW-1185">Reference proteome</keyword>
<evidence type="ECO:0000313" key="7">
    <source>
        <dbReference type="Proteomes" id="UP000014500"/>
    </source>
</evidence>
<dbReference type="Proteomes" id="UP000014500">
    <property type="component" value="Unassembled WGS sequence"/>
</dbReference>
<dbReference type="PANTHER" id="PTHR24300:SF375">
    <property type="entry name" value="CYTOCHROME P450 FAMILY"/>
    <property type="match status" value="1"/>
</dbReference>
<protein>
    <recommendedName>
        <fullName evidence="8">Cytochrome P450</fullName>
    </recommendedName>
</protein>
<organism evidence="6 7">
    <name type="scientific">Strigamia maritima</name>
    <name type="common">European centipede</name>
    <name type="synonym">Geophilus maritimus</name>
    <dbReference type="NCBI Taxonomy" id="126957"/>
    <lineage>
        <taxon>Eukaryota</taxon>
        <taxon>Metazoa</taxon>
        <taxon>Ecdysozoa</taxon>
        <taxon>Arthropoda</taxon>
        <taxon>Myriapoda</taxon>
        <taxon>Chilopoda</taxon>
        <taxon>Pleurostigmophora</taxon>
        <taxon>Geophilomorpha</taxon>
        <taxon>Linotaeniidae</taxon>
        <taxon>Strigamia</taxon>
    </lineage>
</organism>
<reference evidence="6" key="2">
    <citation type="submission" date="2015-02" db="UniProtKB">
        <authorList>
            <consortium name="EnsemblMetazoa"/>
        </authorList>
    </citation>
    <scope>IDENTIFICATION</scope>
</reference>
<evidence type="ECO:0008006" key="8">
    <source>
        <dbReference type="Google" id="ProtNLM"/>
    </source>
</evidence>
<feature type="transmembrane region" description="Helical" evidence="5">
    <location>
        <begin position="6"/>
        <end position="28"/>
    </location>
</feature>
<name>T1IXX8_STRMM</name>
<evidence type="ECO:0000256" key="5">
    <source>
        <dbReference type="SAM" id="Phobius"/>
    </source>
</evidence>
<dbReference type="AlphaFoldDB" id="T1IXX8"/>
<dbReference type="EnsemblMetazoa" id="SMAR006075-RA">
    <property type="protein sequence ID" value="SMAR006075-PA"/>
    <property type="gene ID" value="SMAR006075"/>
</dbReference>
<evidence type="ECO:0000256" key="1">
    <source>
        <dbReference type="ARBA" id="ARBA00010617"/>
    </source>
</evidence>
<evidence type="ECO:0000256" key="3">
    <source>
        <dbReference type="ARBA" id="ARBA00023004"/>
    </source>
</evidence>
<dbReference type="PANTHER" id="PTHR24300">
    <property type="entry name" value="CYTOCHROME P450 508A4-RELATED"/>
    <property type="match status" value="1"/>
</dbReference>
<dbReference type="GO" id="GO:0005737">
    <property type="term" value="C:cytoplasm"/>
    <property type="evidence" value="ECO:0007669"/>
    <property type="project" value="TreeGrafter"/>
</dbReference>
<keyword evidence="4" id="KW-0503">Monooxygenase</keyword>
<keyword evidence="3" id="KW-0408">Iron</keyword>
<dbReference type="eggNOG" id="KOG0156">
    <property type="taxonomic scope" value="Eukaryota"/>
</dbReference>
<dbReference type="GO" id="GO:0016712">
    <property type="term" value="F:oxidoreductase activity, acting on paired donors, with incorporation or reduction of molecular oxygen, reduced flavin or flavoprotein as one donor, and incorporation of one atom of oxygen"/>
    <property type="evidence" value="ECO:0007669"/>
    <property type="project" value="TreeGrafter"/>
</dbReference>
<comment type="similarity">
    <text evidence="1">Belongs to the cytochrome P450 family.</text>
</comment>
<dbReference type="GO" id="GO:0006082">
    <property type="term" value="P:organic acid metabolic process"/>
    <property type="evidence" value="ECO:0007669"/>
    <property type="project" value="TreeGrafter"/>
</dbReference>
<dbReference type="InterPro" id="IPR001128">
    <property type="entry name" value="Cyt_P450"/>
</dbReference>
<dbReference type="Gene3D" id="1.10.630.10">
    <property type="entry name" value="Cytochrome P450"/>
    <property type="match status" value="1"/>
</dbReference>
<dbReference type="HOGENOM" id="CLU_001570_22_1_1"/>
<keyword evidence="5" id="KW-0812">Transmembrane</keyword>
<dbReference type="InterPro" id="IPR036396">
    <property type="entry name" value="Cyt_P450_sf"/>
</dbReference>
<keyword evidence="5" id="KW-0472">Membrane</keyword>
<dbReference type="GO" id="GO:0005506">
    <property type="term" value="F:iron ion binding"/>
    <property type="evidence" value="ECO:0007669"/>
    <property type="project" value="InterPro"/>
</dbReference>
<keyword evidence="5" id="KW-1133">Transmembrane helix</keyword>